<dbReference type="Gene3D" id="1.25.40.10">
    <property type="entry name" value="Tetratricopeptide repeat domain"/>
    <property type="match status" value="1"/>
</dbReference>
<dbReference type="PROSITE" id="PS51996">
    <property type="entry name" value="TR_MART"/>
    <property type="match status" value="1"/>
</dbReference>
<feature type="domain" description="ADP ribosyltransferase" evidence="3">
    <location>
        <begin position="192"/>
        <end position="366"/>
    </location>
</feature>
<dbReference type="PANTHER" id="PTHR44943:SF8">
    <property type="entry name" value="TPR REPEAT-CONTAINING PROTEIN MJ0263"/>
    <property type="match status" value="1"/>
</dbReference>
<evidence type="ECO:0000313" key="5">
    <source>
        <dbReference type="Proteomes" id="UP000663855"/>
    </source>
</evidence>
<organism evidence="4 5">
    <name type="scientific">Rotaria magnacalcarata</name>
    <dbReference type="NCBI Taxonomy" id="392030"/>
    <lineage>
        <taxon>Eukaryota</taxon>
        <taxon>Metazoa</taxon>
        <taxon>Spiralia</taxon>
        <taxon>Gnathifera</taxon>
        <taxon>Rotifera</taxon>
        <taxon>Eurotatoria</taxon>
        <taxon>Bdelloidea</taxon>
        <taxon>Philodinida</taxon>
        <taxon>Philodinidae</taxon>
        <taxon>Rotaria</taxon>
    </lineage>
</organism>
<dbReference type="InterPro" id="IPR019734">
    <property type="entry name" value="TPR_rpt"/>
</dbReference>
<dbReference type="InterPro" id="IPR003540">
    <property type="entry name" value="ADP-ribosyltransferase"/>
</dbReference>
<sequence length="671" mass="77653">MSSEIQGLAPKVYVFDKVNDCRQFIIAKTKEYCDFKFIVFVGGQVVCDLIRNIHDFTQVEAIIILNKSQLTEDEAKITERYPKATHAANSQVDVTYESAASPMKIKVIPKTAFTDPIKFSFTNNQEDNDDIGILTEPKERSFRQHNEKFIGRYSIFLYMLHAQPYSSSKIDLINLLKEEDLATSDQIKMFEDTYSPEQAIPFYTRHGFIYENLNRALRELNIRHIFLFRFILQDICYKLRDLMSREPDNNELTIYRGQISSPQEIAELVGAYQNQSIVAVNSFFSTSKDRNIAKFFLTGAQSNLCDGTRLAAIFEIIIKKQDVSQFLPVADISQLSDFPGEKEVLFAPGQIFTINKFDIIFESGVNIYTFKMVLKTGFKECLNQVYTKVEKIRSVQVHDPLFHIGTLLAEEERFQEAQDLYKDLLSKNVNEDINYACYRQLMTIANQQHNTHEAKLWFDKMNEIKVGKTASPNHDDGIPIRTEDYSTLRHNMQEIQNLAGNFLSLSTHDLCQALNNDENLSNRFENLNDHVYNMVLIMIKNKQYTLAIHYTEAALFSSSISGIIPLRPSLKVKFYIQLGYCYQELKRNDESLKYYKMALEDKTHCSPDDYIRTVHCVGKILETTNCYEEALHVYIQLAEDYNNNSNIGNREQRHEVEECIQRVMSPLLPTE</sequence>
<dbReference type="EMBL" id="CAJNOV010018262">
    <property type="protein sequence ID" value="CAF1618082.1"/>
    <property type="molecule type" value="Genomic_DNA"/>
</dbReference>
<dbReference type="AlphaFoldDB" id="A0A816C6V7"/>
<proteinExistence type="predicted"/>
<dbReference type="InterPro" id="IPR011990">
    <property type="entry name" value="TPR-like_helical_dom_sf"/>
</dbReference>
<dbReference type="SUPFAM" id="SSF48452">
    <property type="entry name" value="TPR-like"/>
    <property type="match status" value="1"/>
</dbReference>
<dbReference type="Gene3D" id="3.90.176.10">
    <property type="entry name" value="Toxin ADP-ribosyltransferase, Chain A, domain 1"/>
    <property type="match status" value="1"/>
</dbReference>
<evidence type="ECO:0000256" key="1">
    <source>
        <dbReference type="ARBA" id="ARBA00022737"/>
    </source>
</evidence>
<accession>A0A816C6V7</accession>
<dbReference type="Proteomes" id="UP000663855">
    <property type="component" value="Unassembled WGS sequence"/>
</dbReference>
<evidence type="ECO:0000259" key="3">
    <source>
        <dbReference type="Pfam" id="PF03496"/>
    </source>
</evidence>
<gene>
    <name evidence="4" type="ORF">CJN711_LOCUS37502</name>
</gene>
<protein>
    <recommendedName>
        <fullName evidence="3">ADP ribosyltransferase domain-containing protein</fullName>
    </recommendedName>
</protein>
<dbReference type="SMART" id="SM00028">
    <property type="entry name" value="TPR"/>
    <property type="match status" value="2"/>
</dbReference>
<keyword evidence="2" id="KW-0802">TPR repeat</keyword>
<dbReference type="GO" id="GO:0005576">
    <property type="term" value="C:extracellular region"/>
    <property type="evidence" value="ECO:0007669"/>
    <property type="project" value="InterPro"/>
</dbReference>
<reference evidence="4" key="1">
    <citation type="submission" date="2021-02" db="EMBL/GenBank/DDBJ databases">
        <authorList>
            <person name="Nowell W R."/>
        </authorList>
    </citation>
    <scope>NUCLEOTIDE SEQUENCE</scope>
</reference>
<keyword evidence="1" id="KW-0677">Repeat</keyword>
<evidence type="ECO:0000256" key="2">
    <source>
        <dbReference type="ARBA" id="ARBA00022803"/>
    </source>
</evidence>
<dbReference type="Pfam" id="PF03496">
    <property type="entry name" value="ADPrib_exo_Tox"/>
    <property type="match status" value="1"/>
</dbReference>
<name>A0A816C6V7_9BILA</name>
<dbReference type="PANTHER" id="PTHR44943">
    <property type="entry name" value="CELLULOSE SYNTHASE OPERON PROTEIN C"/>
    <property type="match status" value="1"/>
</dbReference>
<dbReference type="SUPFAM" id="SSF56399">
    <property type="entry name" value="ADP-ribosylation"/>
    <property type="match status" value="1"/>
</dbReference>
<comment type="caution">
    <text evidence="4">The sequence shown here is derived from an EMBL/GenBank/DDBJ whole genome shotgun (WGS) entry which is preliminary data.</text>
</comment>
<evidence type="ECO:0000313" key="4">
    <source>
        <dbReference type="EMBL" id="CAF1618082.1"/>
    </source>
</evidence>
<dbReference type="InterPro" id="IPR051685">
    <property type="entry name" value="Ycf3/AcsC/BcsC/TPR_MFPF"/>
</dbReference>